<dbReference type="OrthoDB" id="5417638at2"/>
<dbReference type="EMBL" id="BEXT01000001">
    <property type="protein sequence ID" value="GBC61128.1"/>
    <property type="molecule type" value="Genomic_DNA"/>
</dbReference>
<reference evidence="2" key="2">
    <citation type="submission" date="2019-01" db="EMBL/GenBank/DDBJ databases">
        <title>Genome sequence of Desulfonema ishimotonii strain Tokyo 01.</title>
        <authorList>
            <person name="Fukui M."/>
        </authorList>
    </citation>
    <scope>NUCLEOTIDE SEQUENCE [LARGE SCALE GENOMIC DNA]</scope>
    <source>
        <strain evidence="2">Tokyo 01</strain>
    </source>
</reference>
<dbReference type="Proteomes" id="UP000288096">
    <property type="component" value="Unassembled WGS sequence"/>
</dbReference>
<organism evidence="1 2">
    <name type="scientific">Desulfonema ishimotonii</name>
    <dbReference type="NCBI Taxonomy" id="45657"/>
    <lineage>
        <taxon>Bacteria</taxon>
        <taxon>Pseudomonadati</taxon>
        <taxon>Thermodesulfobacteriota</taxon>
        <taxon>Desulfobacteria</taxon>
        <taxon>Desulfobacterales</taxon>
        <taxon>Desulfococcaceae</taxon>
        <taxon>Desulfonema</taxon>
    </lineage>
</organism>
<protein>
    <submittedName>
        <fullName evidence="1">Uncharacterized protein</fullName>
    </submittedName>
</protein>
<name>A0A401FVY9_9BACT</name>
<dbReference type="Gene3D" id="1.25.10.10">
    <property type="entry name" value="Leucine-rich Repeat Variant"/>
    <property type="match status" value="1"/>
</dbReference>
<dbReference type="AlphaFoldDB" id="A0A401FVY9"/>
<evidence type="ECO:0000313" key="2">
    <source>
        <dbReference type="Proteomes" id="UP000288096"/>
    </source>
</evidence>
<accession>A0A401FVY9</accession>
<evidence type="ECO:0000313" key="1">
    <source>
        <dbReference type="EMBL" id="GBC61128.1"/>
    </source>
</evidence>
<proteinExistence type="predicted"/>
<sequence>MGTGHSEVIPVEKIREILRHIESESDWSDQRAYCEICETPGQIICQTPVGQVCVACAEQALRHLVSQEKIGEWDYPRLKEALSPAARLSDKLTVLWRFDEVVQLAAIRDISEPEADAFISAVFLNMGYVSRNPLSEAVRQAAVDALISFGEVILPLLLKMRFRNPWQLFANTVLVAGTVAPANPDVRKLLAKAAVHDNPEVRKRVISAIYTDDARWANTLLLRLSTDKDPSVRDFYKTVIISSRKERKKKPTQPPAFLIKKEEMIKPGIAEIIKDAYTAKALRELFPLYLRPFADESDLKMSGKFSVHKMTKSQLTRICAKIFSDRTRFEKFLSLFPGEVMQILHIVVWEGGRHTAEKFKNMFGAEVVTFPKQEKDRYRYTSGEIGTPYRLFQLHEEYAHYGDYDDLSRYHLSLEKDVRKLFMEYLSPPRDYRINPLSQIEKTAVLFEDRDWAAAHMPLLQEFVRQGGVRYSKSGKKILIGSLKQMASSCGIREFYDSGDNETLYMRTRFFADFFSKTDNTPVRTVKSFRELLNQALFGQSLKYRLRNLLYHLSGMVHVEKGYYEQSHADNERMVRHAFLKLMKALPLGQWVSGENIVRYCRYRSDDFRIIDEHAARNYLYFKQFYENDEFRYTREERVDIKSACYNDALLTPFVKAMMFLMGNFGLLDIACDPPENDLFRDKNKAWLSVFDGLKYVRLTGLGAYVVGLSPDYDLKVSTETAGVVLDDHRLIINLEGRDAVKSLVLEKIGDRLSDTCFKVSYQSFLRGCRSEADILEKATLFSEQISADPPHIWKDFLKEITDKINPLSARKGVKLYKLKPDDALISLMATDPVLKRYILKAENYHVAIETKHLKNVRERLAAFGYFIDNL</sequence>
<dbReference type="InterPro" id="IPR016024">
    <property type="entry name" value="ARM-type_fold"/>
</dbReference>
<dbReference type="SUPFAM" id="SSF48371">
    <property type="entry name" value="ARM repeat"/>
    <property type="match status" value="1"/>
</dbReference>
<keyword evidence="2" id="KW-1185">Reference proteome</keyword>
<gene>
    <name evidence="1" type="ORF">DENIS_2088</name>
</gene>
<dbReference type="InterPro" id="IPR011989">
    <property type="entry name" value="ARM-like"/>
</dbReference>
<reference evidence="2" key="1">
    <citation type="submission" date="2017-11" db="EMBL/GenBank/DDBJ databases">
        <authorList>
            <person name="Watanabe M."/>
            <person name="Kojima H."/>
        </authorList>
    </citation>
    <scope>NUCLEOTIDE SEQUENCE [LARGE SCALE GENOMIC DNA]</scope>
    <source>
        <strain evidence="2">Tokyo 01</strain>
    </source>
</reference>
<comment type="caution">
    <text evidence="1">The sequence shown here is derived from an EMBL/GenBank/DDBJ whole genome shotgun (WGS) entry which is preliminary data.</text>
</comment>
<dbReference type="RefSeq" id="WP_124328459.1">
    <property type="nucleotide sequence ID" value="NZ_BEXT01000001.1"/>
</dbReference>